<dbReference type="OrthoDB" id="9801958at2"/>
<protein>
    <submittedName>
        <fullName evidence="5">ATP-binding cassette domain-containing protein</fullName>
    </submittedName>
</protein>
<dbReference type="PANTHER" id="PTHR42788:SF13">
    <property type="entry name" value="ALIPHATIC SULFONATES IMPORT ATP-BINDING PROTEIN SSUB"/>
    <property type="match status" value="1"/>
</dbReference>
<dbReference type="Gene3D" id="3.40.50.300">
    <property type="entry name" value="P-loop containing nucleotide triphosphate hydrolases"/>
    <property type="match status" value="1"/>
</dbReference>
<accession>A0A845L0K8</accession>
<gene>
    <name evidence="5" type="ORF">GTO91_00865</name>
</gene>
<dbReference type="InterPro" id="IPR027417">
    <property type="entry name" value="P-loop_NTPase"/>
</dbReference>
<keyword evidence="3 5" id="KW-0067">ATP-binding</keyword>
<organism evidence="5 6">
    <name type="scientific">Heliomicrobium undosum</name>
    <dbReference type="NCBI Taxonomy" id="121734"/>
    <lineage>
        <taxon>Bacteria</taxon>
        <taxon>Bacillati</taxon>
        <taxon>Bacillota</taxon>
        <taxon>Clostridia</taxon>
        <taxon>Eubacteriales</taxon>
        <taxon>Heliobacteriaceae</taxon>
        <taxon>Heliomicrobium</taxon>
    </lineage>
</organism>
<reference evidence="5 6" key="1">
    <citation type="submission" date="2020-01" db="EMBL/GenBank/DDBJ databases">
        <title>Whole-genome sequence of Heliobacterium undosum DSM 13378.</title>
        <authorList>
            <person name="Kyndt J.A."/>
            <person name="Meyer T.E."/>
        </authorList>
    </citation>
    <scope>NUCLEOTIDE SEQUENCE [LARGE SCALE GENOMIC DNA]</scope>
    <source>
        <strain evidence="5 6">DSM 13378</strain>
    </source>
</reference>
<sequence length="269" mass="30178">MEKRVGVDVTESPKIELRNVGKHFRDPNGVTRTVLTGVNLKIAAGDFLCLLGPSGCGKTTLLNLLAGFEQPTEGELSIDGQPVTGPHPRHITIFQDYGLFPWRTVLDNVTFGLEAKGIDGKNAREIAEQHLERVGLRDVAARFPHQLSGGMKQRVSIARALAVEPDILFMDEPFAALDAFTRLRLQEEILYLWQEKRPTIIFVTHDIDEAVYLGRRIAIMSPDPGRLTTVLDVALPRPCDRASPDFFYYRRKVFQAFKVVHETAPDYVI</sequence>
<dbReference type="RefSeq" id="WP_161253378.1">
    <property type="nucleotide sequence ID" value="NZ_WXEY01000001.1"/>
</dbReference>
<dbReference type="EMBL" id="WXEY01000001">
    <property type="protein sequence ID" value="MZP28274.1"/>
    <property type="molecule type" value="Genomic_DNA"/>
</dbReference>
<dbReference type="Pfam" id="PF00005">
    <property type="entry name" value="ABC_tran"/>
    <property type="match status" value="1"/>
</dbReference>
<dbReference type="PROSITE" id="PS00211">
    <property type="entry name" value="ABC_TRANSPORTER_1"/>
    <property type="match status" value="1"/>
</dbReference>
<keyword evidence="1" id="KW-0813">Transport</keyword>
<proteinExistence type="predicted"/>
<dbReference type="GO" id="GO:0005524">
    <property type="term" value="F:ATP binding"/>
    <property type="evidence" value="ECO:0007669"/>
    <property type="project" value="UniProtKB-KW"/>
</dbReference>
<feature type="domain" description="ABC transporter" evidence="4">
    <location>
        <begin position="15"/>
        <end position="247"/>
    </location>
</feature>
<dbReference type="PANTHER" id="PTHR42788">
    <property type="entry name" value="TAURINE IMPORT ATP-BINDING PROTEIN-RELATED"/>
    <property type="match status" value="1"/>
</dbReference>
<evidence type="ECO:0000313" key="5">
    <source>
        <dbReference type="EMBL" id="MZP28274.1"/>
    </source>
</evidence>
<evidence type="ECO:0000256" key="2">
    <source>
        <dbReference type="ARBA" id="ARBA00022741"/>
    </source>
</evidence>
<dbReference type="InterPro" id="IPR050166">
    <property type="entry name" value="ABC_transporter_ATP-bind"/>
</dbReference>
<dbReference type="PROSITE" id="PS50893">
    <property type="entry name" value="ABC_TRANSPORTER_2"/>
    <property type="match status" value="1"/>
</dbReference>
<evidence type="ECO:0000256" key="3">
    <source>
        <dbReference type="ARBA" id="ARBA00022840"/>
    </source>
</evidence>
<evidence type="ECO:0000259" key="4">
    <source>
        <dbReference type="PROSITE" id="PS50893"/>
    </source>
</evidence>
<evidence type="ECO:0000256" key="1">
    <source>
        <dbReference type="ARBA" id="ARBA00022448"/>
    </source>
</evidence>
<dbReference type="InterPro" id="IPR003593">
    <property type="entry name" value="AAA+_ATPase"/>
</dbReference>
<dbReference type="GO" id="GO:0016887">
    <property type="term" value="F:ATP hydrolysis activity"/>
    <property type="evidence" value="ECO:0007669"/>
    <property type="project" value="InterPro"/>
</dbReference>
<comment type="caution">
    <text evidence="5">The sequence shown here is derived from an EMBL/GenBank/DDBJ whole genome shotgun (WGS) entry which is preliminary data.</text>
</comment>
<dbReference type="SMART" id="SM00382">
    <property type="entry name" value="AAA"/>
    <property type="match status" value="1"/>
</dbReference>
<name>A0A845L0K8_9FIRM</name>
<evidence type="ECO:0000313" key="6">
    <source>
        <dbReference type="Proteomes" id="UP000463470"/>
    </source>
</evidence>
<dbReference type="Proteomes" id="UP000463470">
    <property type="component" value="Unassembled WGS sequence"/>
</dbReference>
<dbReference type="InterPro" id="IPR017871">
    <property type="entry name" value="ABC_transporter-like_CS"/>
</dbReference>
<keyword evidence="6" id="KW-1185">Reference proteome</keyword>
<dbReference type="AlphaFoldDB" id="A0A845L0K8"/>
<dbReference type="InterPro" id="IPR003439">
    <property type="entry name" value="ABC_transporter-like_ATP-bd"/>
</dbReference>
<dbReference type="CDD" id="cd03293">
    <property type="entry name" value="ABC_NrtD_SsuB_transporters"/>
    <property type="match status" value="1"/>
</dbReference>
<keyword evidence="2" id="KW-0547">Nucleotide-binding</keyword>
<dbReference type="SUPFAM" id="SSF52540">
    <property type="entry name" value="P-loop containing nucleoside triphosphate hydrolases"/>
    <property type="match status" value="1"/>
</dbReference>